<sequence length="271" mass="30876">MARRYKPVISYRLKEIPVKQIKVWREAQARKLDREGISELAKSIKTEGLLNPPLVQKQDKSTYLLMSGQRRLAALKRLGAKKIPVHLLTKQTAYDLENAKAASVVENIHRNDMNHKEIADACKFLHEQVGKTTAARSMGMSVQTLNKYLGFAGVPDKLKELVPSKISRDEVVKLYQIIPNISKAEKLIEKLSKIDSTLRKKYLAALAQSPKSSHLKLLKRAKAMLIKQNVSFKLSKTNARKLARESNKNEITPDELAEKIISDYLKRKKRR</sequence>
<organism evidence="1 2">
    <name type="scientific">Candidatus Nitrosomaritimum aestuariumsis</name>
    <dbReference type="NCBI Taxonomy" id="3342354"/>
    <lineage>
        <taxon>Archaea</taxon>
        <taxon>Nitrososphaerota</taxon>
        <taxon>Nitrososphaeria</taxon>
        <taxon>Nitrosopumilales</taxon>
        <taxon>Nitrosopumilaceae</taxon>
        <taxon>Candidatus Nitrosomaritimum</taxon>
    </lineage>
</organism>
<comment type="caution">
    <text evidence="1">The sequence shown here is derived from an EMBL/GenBank/DDBJ whole genome shotgun (WGS) entry which is preliminary data.</text>
</comment>
<evidence type="ECO:0000313" key="1">
    <source>
        <dbReference type="EMBL" id="MBA4451867.1"/>
    </source>
</evidence>
<dbReference type="EMBL" id="JACEMZ010000004">
    <property type="protein sequence ID" value="MBA4451867.1"/>
    <property type="molecule type" value="Genomic_DNA"/>
</dbReference>
<proteinExistence type="predicted"/>
<reference evidence="1 2" key="1">
    <citation type="journal article" date="2020" name="Appl. Environ. Microbiol.">
        <title>Genomic Characteristics of a Novel Species of Ammonia-Oxidizing Archaea from the Jiulong River Estuary.</title>
        <authorList>
            <person name="Zou D."/>
            <person name="Wan R."/>
            <person name="Han L."/>
            <person name="Xu M.N."/>
            <person name="Liu Y."/>
            <person name="Liu H."/>
            <person name="Kao S.J."/>
            <person name="Li M."/>
        </authorList>
    </citation>
    <scope>NUCLEOTIDE SEQUENCE [LARGE SCALE GENOMIC DNA]</scope>
    <source>
        <strain evidence="1">W1bin1</strain>
    </source>
</reference>
<name>A0AC60VWN5_9ARCH</name>
<accession>A0AC60VWN5</accession>
<protein>
    <submittedName>
        <fullName evidence="1">ParB/RepB/Spo0J family partition protein</fullName>
    </submittedName>
</protein>
<gene>
    <name evidence="1" type="ORF">H2B03_01645</name>
</gene>
<dbReference type="Proteomes" id="UP000559653">
    <property type="component" value="Unassembled WGS sequence"/>
</dbReference>
<evidence type="ECO:0000313" key="2">
    <source>
        <dbReference type="Proteomes" id="UP000559653"/>
    </source>
</evidence>